<dbReference type="Gene3D" id="1.10.10.60">
    <property type="entry name" value="Homeodomain-like"/>
    <property type="match status" value="1"/>
</dbReference>
<feature type="compositionally biased region" description="Pro residues" evidence="1">
    <location>
        <begin position="218"/>
        <end position="230"/>
    </location>
</feature>
<sequence length="480" mass="54241">MHQMNPNQWNPPMRQNSMPHVAMPPAPQSQPFNQPGWSSVNQMHPQQFPNGLSAMSGFNMPFFPPQMLPDAAFAMHAPIELAEEKILLQALVESRNRKETYKDALNGLHGRNGHPASLWKDYYLDHKDRLDETISTYLNPPKIPLQAIKKPSPSAYKTESSPVIPARAPPKRQTPSDRSGHLTPQPTTGKRKTINSLTTPAPVYGDRLPAPNAEIKIPDPPSRSPTPPNIVIPHRGRGNKYTPEDREFFLKFIAWRLKGDPTLTRNDLCALLAEKAPHHTAQSWASYWSNKHDLPDKILAAARGDSYDSSESESEEEEKISVRRRPKYPDAAADSDDDDDDEPVKVWSESEMGPKGGPFTDADLYVTAKYLAFFPNFDEASGKERWQPFSERFPQRSAKSWAEYYRRNEKPIRRLIRKMKNQSHVESSSIHTQRGRPSWASADTSDSHPPKRKHSADLDADGEDDDESPPSRNKRGRGEA</sequence>
<accession>A0A9P3PHR4</accession>
<dbReference type="EMBL" id="BRPK01000003">
    <property type="protein sequence ID" value="GLB36006.1"/>
    <property type="molecule type" value="Genomic_DNA"/>
</dbReference>
<feature type="region of interest" description="Disordered" evidence="1">
    <location>
        <begin position="417"/>
        <end position="480"/>
    </location>
</feature>
<organism evidence="2 3">
    <name type="scientific">Lyophyllum shimeji</name>
    <name type="common">Hon-shimeji</name>
    <name type="synonym">Tricholoma shimeji</name>
    <dbReference type="NCBI Taxonomy" id="47721"/>
    <lineage>
        <taxon>Eukaryota</taxon>
        <taxon>Fungi</taxon>
        <taxon>Dikarya</taxon>
        <taxon>Basidiomycota</taxon>
        <taxon>Agaricomycotina</taxon>
        <taxon>Agaricomycetes</taxon>
        <taxon>Agaricomycetidae</taxon>
        <taxon>Agaricales</taxon>
        <taxon>Tricholomatineae</taxon>
        <taxon>Lyophyllaceae</taxon>
        <taxon>Lyophyllum</taxon>
    </lineage>
</organism>
<feature type="compositionally biased region" description="Acidic residues" evidence="1">
    <location>
        <begin position="308"/>
        <end position="318"/>
    </location>
</feature>
<feature type="compositionally biased region" description="Acidic residues" evidence="1">
    <location>
        <begin position="333"/>
        <end position="342"/>
    </location>
</feature>
<dbReference type="OrthoDB" id="3194584at2759"/>
<feature type="region of interest" description="Disordered" evidence="1">
    <location>
        <begin position="143"/>
        <end position="240"/>
    </location>
</feature>
<proteinExistence type="predicted"/>
<feature type="compositionally biased region" description="Polar residues" evidence="1">
    <location>
        <begin position="422"/>
        <end position="432"/>
    </location>
</feature>
<feature type="compositionally biased region" description="Polar residues" evidence="1">
    <location>
        <begin position="182"/>
        <end position="199"/>
    </location>
</feature>
<feature type="compositionally biased region" description="Polar residues" evidence="1">
    <location>
        <begin position="29"/>
        <end position="48"/>
    </location>
</feature>
<gene>
    <name evidence="2" type="ORF">LshimejAT787_0302940</name>
</gene>
<dbReference type="Proteomes" id="UP001063166">
    <property type="component" value="Unassembled WGS sequence"/>
</dbReference>
<feature type="region of interest" description="Disordered" evidence="1">
    <location>
        <begin position="1"/>
        <end position="48"/>
    </location>
</feature>
<feature type="compositionally biased region" description="Polar residues" evidence="1">
    <location>
        <begin position="1"/>
        <end position="18"/>
    </location>
</feature>
<comment type="caution">
    <text evidence="2">The sequence shown here is derived from an EMBL/GenBank/DDBJ whole genome shotgun (WGS) entry which is preliminary data.</text>
</comment>
<reference evidence="2" key="1">
    <citation type="submission" date="2022-07" db="EMBL/GenBank/DDBJ databases">
        <title>The genome of Lyophyllum shimeji provides insight into the initial evolution of ectomycorrhizal fungal genome.</title>
        <authorList>
            <person name="Kobayashi Y."/>
            <person name="Shibata T."/>
            <person name="Hirakawa H."/>
            <person name="Shigenobu S."/>
            <person name="Nishiyama T."/>
            <person name="Yamada A."/>
            <person name="Hasebe M."/>
            <person name="Kawaguchi M."/>
        </authorList>
    </citation>
    <scope>NUCLEOTIDE SEQUENCE</scope>
    <source>
        <strain evidence="2">AT787</strain>
    </source>
</reference>
<keyword evidence="3" id="KW-1185">Reference proteome</keyword>
<name>A0A9P3PHR4_LYOSH</name>
<evidence type="ECO:0000256" key="1">
    <source>
        <dbReference type="SAM" id="MobiDB-lite"/>
    </source>
</evidence>
<evidence type="ECO:0000313" key="3">
    <source>
        <dbReference type="Proteomes" id="UP001063166"/>
    </source>
</evidence>
<protein>
    <submittedName>
        <fullName evidence="2">Uncharacterized protein</fullName>
    </submittedName>
</protein>
<feature type="region of interest" description="Disordered" evidence="1">
    <location>
        <begin position="303"/>
        <end position="358"/>
    </location>
</feature>
<evidence type="ECO:0000313" key="2">
    <source>
        <dbReference type="EMBL" id="GLB36006.1"/>
    </source>
</evidence>
<dbReference type="AlphaFoldDB" id="A0A9P3PHR4"/>
<feature type="compositionally biased region" description="Acidic residues" evidence="1">
    <location>
        <begin position="458"/>
        <end position="468"/>
    </location>
</feature>